<evidence type="ECO:0000313" key="3">
    <source>
        <dbReference type="Proteomes" id="UP000215902"/>
    </source>
</evidence>
<dbReference type="AlphaFoldDB" id="A0A267DG91"/>
<dbReference type="EMBL" id="NIVC01004398">
    <property type="protein sequence ID" value="PAA47592.1"/>
    <property type="molecule type" value="Genomic_DNA"/>
</dbReference>
<protein>
    <recommendedName>
        <fullName evidence="4">Kinetochore protein SPC25</fullName>
    </recommendedName>
</protein>
<evidence type="ECO:0008006" key="4">
    <source>
        <dbReference type="Google" id="ProtNLM"/>
    </source>
</evidence>
<gene>
    <name evidence="2" type="ORF">BOX15_Mlig034085g1</name>
</gene>
<dbReference type="Proteomes" id="UP000215902">
    <property type="component" value="Unassembled WGS sequence"/>
</dbReference>
<reference evidence="2 3" key="1">
    <citation type="submission" date="2017-06" db="EMBL/GenBank/DDBJ databases">
        <title>A platform for efficient transgenesis in Macrostomum lignano, a flatworm model organism for stem cell research.</title>
        <authorList>
            <person name="Berezikov E."/>
        </authorList>
    </citation>
    <scope>NUCLEOTIDE SEQUENCE [LARGE SCALE GENOMIC DNA]</scope>
    <source>
        <strain evidence="2">DV1</strain>
        <tissue evidence="2">Whole organism</tissue>
    </source>
</reference>
<proteinExistence type="predicted"/>
<comment type="caution">
    <text evidence="2">The sequence shown here is derived from an EMBL/GenBank/DDBJ whole genome shotgun (WGS) entry which is preliminary data.</text>
</comment>
<organism evidence="2 3">
    <name type="scientific">Macrostomum lignano</name>
    <dbReference type="NCBI Taxonomy" id="282301"/>
    <lineage>
        <taxon>Eukaryota</taxon>
        <taxon>Metazoa</taxon>
        <taxon>Spiralia</taxon>
        <taxon>Lophotrochozoa</taxon>
        <taxon>Platyhelminthes</taxon>
        <taxon>Rhabditophora</taxon>
        <taxon>Macrostomorpha</taxon>
        <taxon>Macrostomida</taxon>
        <taxon>Macrostomidae</taxon>
        <taxon>Macrostomum</taxon>
    </lineage>
</organism>
<name>A0A267DG91_9PLAT</name>
<evidence type="ECO:0000313" key="2">
    <source>
        <dbReference type="EMBL" id="PAA47592.1"/>
    </source>
</evidence>
<feature type="region of interest" description="Disordered" evidence="1">
    <location>
        <begin position="1"/>
        <end position="22"/>
    </location>
</feature>
<evidence type="ECO:0000256" key="1">
    <source>
        <dbReference type="SAM" id="MobiDB-lite"/>
    </source>
</evidence>
<sequence length="252" mass="27038">MAQEEIVAHNAASPNSSNTEDAAAELELATPAAISQLLAVLASRRELLDADTSAVETAIQCADSLEARANSALASASCDTVSRLNSLSAELVSTIEARVAASLENRCLSERVDALSSHCRHLVELRDRLAAAVDSDTSDEDVELKRLEALVAAYTKRLGLDIRFLRNNRLQIVIYLTDLTFGLVLSGYGSGGPLSVESSNFFPEFVSERLPLLMQRLNSSSDGSVGGPDWRSFLPALRQSLVVFVAACRDAK</sequence>
<accession>A0A267DG91</accession>
<keyword evidence="3" id="KW-1185">Reference proteome</keyword>